<organism evidence="1 2">
    <name type="scientific">Siminovitchia thermophila</name>
    <dbReference type="NCBI Taxonomy" id="1245522"/>
    <lineage>
        <taxon>Bacteria</taxon>
        <taxon>Bacillati</taxon>
        <taxon>Bacillota</taxon>
        <taxon>Bacilli</taxon>
        <taxon>Bacillales</taxon>
        <taxon>Bacillaceae</taxon>
        <taxon>Siminovitchia</taxon>
    </lineage>
</organism>
<evidence type="ECO:0000313" key="2">
    <source>
        <dbReference type="Proteomes" id="UP000823485"/>
    </source>
</evidence>
<dbReference type="RefSeq" id="WP_205179360.1">
    <property type="nucleotide sequence ID" value="NZ_JAFBFH010000014.1"/>
</dbReference>
<comment type="caution">
    <text evidence="1">The sequence shown here is derived from an EMBL/GenBank/DDBJ whole genome shotgun (WGS) entry which is preliminary data.</text>
</comment>
<gene>
    <name evidence="1" type="ORF">JOC94_002350</name>
</gene>
<protein>
    <submittedName>
        <fullName evidence="1">Uncharacterized protein</fullName>
    </submittedName>
</protein>
<proteinExistence type="predicted"/>
<dbReference type="EMBL" id="JAFBFH010000014">
    <property type="protein sequence ID" value="MBM7715363.1"/>
    <property type="molecule type" value="Genomic_DNA"/>
</dbReference>
<keyword evidence="2" id="KW-1185">Reference proteome</keyword>
<reference evidence="1 2" key="1">
    <citation type="submission" date="2021-01" db="EMBL/GenBank/DDBJ databases">
        <title>Genomic Encyclopedia of Type Strains, Phase IV (KMG-IV): sequencing the most valuable type-strain genomes for metagenomic binning, comparative biology and taxonomic classification.</title>
        <authorList>
            <person name="Goeker M."/>
        </authorList>
    </citation>
    <scope>NUCLEOTIDE SEQUENCE [LARGE SCALE GENOMIC DNA]</scope>
    <source>
        <strain evidence="1 2">DSM 105453</strain>
    </source>
</reference>
<accession>A0ABS2R933</accession>
<sequence length="69" mass="7697">MKVFEAIYSMGGIATGGFFRSLVVAHTQKNVRGLLNEQHDEDVSNLRIEESDIDASVYPHEQVLTTIFA</sequence>
<name>A0ABS2R933_9BACI</name>
<evidence type="ECO:0000313" key="1">
    <source>
        <dbReference type="EMBL" id="MBM7715363.1"/>
    </source>
</evidence>
<dbReference type="Proteomes" id="UP000823485">
    <property type="component" value="Unassembled WGS sequence"/>
</dbReference>